<feature type="domain" description="Serine aminopeptidase S33" evidence="1">
    <location>
        <begin position="49"/>
        <end position="170"/>
    </location>
</feature>
<dbReference type="OrthoDB" id="249225at2"/>
<dbReference type="EMBL" id="VSSS01000041">
    <property type="protein sequence ID" value="TYL92012.1"/>
    <property type="molecule type" value="Genomic_DNA"/>
</dbReference>
<dbReference type="SUPFAM" id="SSF53474">
    <property type="entry name" value="alpha/beta-Hydrolases"/>
    <property type="match status" value="1"/>
</dbReference>
<comment type="caution">
    <text evidence="2">The sequence shown here is derived from an EMBL/GenBank/DDBJ whole genome shotgun (WGS) entry which is preliminary data.</text>
</comment>
<reference evidence="2 3" key="1">
    <citation type="submission" date="2019-08" db="EMBL/GenBank/DDBJ databases">
        <title>Bradyrhizobium hipponensis sp. nov., a rhizobium isolated from a Lupinus angustifolius root nodule in Tunisia.</title>
        <authorList>
            <person name="Off K."/>
            <person name="Rejili M."/>
            <person name="Mars M."/>
            <person name="Brachmann A."/>
            <person name="Marin M."/>
        </authorList>
    </citation>
    <scope>NUCLEOTIDE SEQUENCE [LARGE SCALE GENOMIC DNA]</scope>
    <source>
        <strain evidence="2 3">CTAW71</strain>
    </source>
</reference>
<dbReference type="Pfam" id="PF12146">
    <property type="entry name" value="Hydrolase_4"/>
    <property type="match status" value="1"/>
</dbReference>
<protein>
    <submittedName>
        <fullName evidence="2">Alpha/beta fold hydrolase</fullName>
    </submittedName>
</protein>
<keyword evidence="2" id="KW-0378">Hydrolase</keyword>
<evidence type="ECO:0000313" key="2">
    <source>
        <dbReference type="EMBL" id="TYL92012.1"/>
    </source>
</evidence>
<gene>
    <name evidence="2" type="ORF">FXB40_26565</name>
</gene>
<sequence length="308" mass="34814">MAEMTVKFVERVAQFGPEKGVIGIVAEPAETTSDEKLGVVILNTGTIHRVGHHRMYVSMSRKLARAGRTVLRFDFSGLGDSSPHSSARPLLQSNLEDIEAAIDWLQTTRGISQVVLVGLCSGADHAILYGFSDARIVGLVLIDPYVPPTARYFLDYLSRRLRDVKSWRNFRLHRSKLLRRLLEHLSQALHKEGGPGHLVYQGLDVRASLEKAYEVTTQVGVKLLVICTGRHHAPRQTYREQFTSAFSRVSFEASLHLEFFKDTDHTFSSVESRNELDELVRFWCETTKFDRSPFQLSNRSDIAALWTA</sequence>
<organism evidence="2 3">
    <name type="scientific">Bradyrhizobium rifense</name>
    <dbReference type="NCBI Taxonomy" id="515499"/>
    <lineage>
        <taxon>Bacteria</taxon>
        <taxon>Pseudomonadati</taxon>
        <taxon>Pseudomonadota</taxon>
        <taxon>Alphaproteobacteria</taxon>
        <taxon>Hyphomicrobiales</taxon>
        <taxon>Nitrobacteraceae</taxon>
        <taxon>Bradyrhizobium</taxon>
    </lineage>
</organism>
<dbReference type="Gene3D" id="3.40.50.1820">
    <property type="entry name" value="alpha/beta hydrolase"/>
    <property type="match status" value="1"/>
</dbReference>
<dbReference type="Proteomes" id="UP000324758">
    <property type="component" value="Unassembled WGS sequence"/>
</dbReference>
<dbReference type="PANTHER" id="PTHR42886">
    <property type="entry name" value="RE40534P-RELATED"/>
    <property type="match status" value="1"/>
</dbReference>
<dbReference type="InterPro" id="IPR022742">
    <property type="entry name" value="Hydrolase_4"/>
</dbReference>
<accession>A0A5D3K7T1</accession>
<dbReference type="InterPro" id="IPR029058">
    <property type="entry name" value="AB_hydrolase_fold"/>
</dbReference>
<dbReference type="AlphaFoldDB" id="A0A5D3K7T1"/>
<dbReference type="GO" id="GO:0016787">
    <property type="term" value="F:hydrolase activity"/>
    <property type="evidence" value="ECO:0007669"/>
    <property type="project" value="UniProtKB-KW"/>
</dbReference>
<evidence type="ECO:0000313" key="3">
    <source>
        <dbReference type="Proteomes" id="UP000324758"/>
    </source>
</evidence>
<dbReference type="PANTHER" id="PTHR42886:SF53">
    <property type="entry name" value="ALPHA_BETA-HYDROLASES SUPERFAMILY PROTEIN"/>
    <property type="match status" value="1"/>
</dbReference>
<name>A0A5D3K7T1_9BRAD</name>
<evidence type="ECO:0000259" key="1">
    <source>
        <dbReference type="Pfam" id="PF12146"/>
    </source>
</evidence>
<keyword evidence="3" id="KW-1185">Reference proteome</keyword>
<proteinExistence type="predicted"/>